<comment type="subcellular location">
    <subcellularLocation>
        <location evidence="1">Membrane</location>
        <topology evidence="1">Multi-pass membrane protein</topology>
    </subcellularLocation>
</comment>
<evidence type="ECO:0008006" key="8">
    <source>
        <dbReference type="Google" id="ProtNLM"/>
    </source>
</evidence>
<dbReference type="Pfam" id="PF04479">
    <property type="entry name" value="RTA1"/>
    <property type="match status" value="1"/>
</dbReference>
<dbReference type="PANTHER" id="PTHR31465">
    <property type="entry name" value="PROTEIN RTA1-RELATED"/>
    <property type="match status" value="1"/>
</dbReference>
<evidence type="ECO:0000313" key="7">
    <source>
        <dbReference type="Proteomes" id="UP001305647"/>
    </source>
</evidence>
<dbReference type="InterPro" id="IPR007568">
    <property type="entry name" value="RTA1"/>
</dbReference>
<evidence type="ECO:0000256" key="2">
    <source>
        <dbReference type="ARBA" id="ARBA00022692"/>
    </source>
</evidence>
<name>A0AAN6PV31_9PEZI</name>
<protein>
    <recommendedName>
        <fullName evidence="8">RTA1 domain-containing protein</fullName>
    </recommendedName>
</protein>
<evidence type="ECO:0000256" key="4">
    <source>
        <dbReference type="ARBA" id="ARBA00023136"/>
    </source>
</evidence>
<feature type="transmembrane region" description="Helical" evidence="5">
    <location>
        <begin position="44"/>
        <end position="63"/>
    </location>
</feature>
<feature type="transmembrane region" description="Helical" evidence="5">
    <location>
        <begin position="116"/>
        <end position="141"/>
    </location>
</feature>
<feature type="transmembrane region" description="Helical" evidence="5">
    <location>
        <begin position="20"/>
        <end position="37"/>
    </location>
</feature>
<feature type="transmembrane region" description="Helical" evidence="5">
    <location>
        <begin position="161"/>
        <end position="180"/>
    </location>
</feature>
<accession>A0AAN6PV31</accession>
<organism evidence="6 7">
    <name type="scientific">Parathielavia hyrcaniae</name>
    <dbReference type="NCBI Taxonomy" id="113614"/>
    <lineage>
        <taxon>Eukaryota</taxon>
        <taxon>Fungi</taxon>
        <taxon>Dikarya</taxon>
        <taxon>Ascomycota</taxon>
        <taxon>Pezizomycotina</taxon>
        <taxon>Sordariomycetes</taxon>
        <taxon>Sordariomycetidae</taxon>
        <taxon>Sordariales</taxon>
        <taxon>Chaetomiaceae</taxon>
        <taxon>Parathielavia</taxon>
    </lineage>
</organism>
<comment type="caution">
    <text evidence="6">The sequence shown here is derived from an EMBL/GenBank/DDBJ whole genome shotgun (WGS) entry which is preliminary data.</text>
</comment>
<dbReference type="PANTHER" id="PTHR31465:SF34">
    <property type="entry name" value="DOMAIN PROTEIN, PUTATIVE (AFU_ORTHOLOGUE AFUA_3G00480)-RELATED"/>
    <property type="match status" value="1"/>
</dbReference>
<gene>
    <name evidence="6" type="ORF">N658DRAFT_561031</name>
</gene>
<sequence length="336" mass="36970">MADGEPVPNSVYFYAPNKGAPIFFAAAFAIAGLCSLWQSIRHKLYKLAALLPLCCAFLTAAYATRSYGAFHYEDAQVYTASTMLVYMSPPLLQLTNNYILGRVFKFVPYFAPMHPAPMLLTFISLAAVAELLTVPGIAYLSNPNLPAKSLAIGDTLTKASLVLQLLIAAVFFLMAGIFHRCCRAGGIRNPRVMRPLVISYASMLLLVARTIFRCAEHFAGVPPWSGEGVAVDPSSLSPVVRYEWYFYVFDAALVLVATVVWNVGPPGRFLPADRRAYLAQDGVTVLRGPEWKDSRSLTETFFNPFAMLTTRGGHQKQFWESNGYALRSTRRGAGVV</sequence>
<feature type="transmembrane region" description="Helical" evidence="5">
    <location>
        <begin position="244"/>
        <end position="264"/>
    </location>
</feature>
<keyword evidence="7" id="KW-1185">Reference proteome</keyword>
<keyword evidence="4 5" id="KW-0472">Membrane</keyword>
<evidence type="ECO:0000256" key="5">
    <source>
        <dbReference type="SAM" id="Phobius"/>
    </source>
</evidence>
<dbReference type="EMBL" id="MU863658">
    <property type="protein sequence ID" value="KAK4098490.1"/>
    <property type="molecule type" value="Genomic_DNA"/>
</dbReference>
<evidence type="ECO:0000256" key="1">
    <source>
        <dbReference type="ARBA" id="ARBA00004141"/>
    </source>
</evidence>
<proteinExistence type="predicted"/>
<dbReference type="Proteomes" id="UP001305647">
    <property type="component" value="Unassembled WGS sequence"/>
</dbReference>
<evidence type="ECO:0000313" key="6">
    <source>
        <dbReference type="EMBL" id="KAK4098490.1"/>
    </source>
</evidence>
<keyword evidence="3 5" id="KW-1133">Transmembrane helix</keyword>
<reference evidence="6" key="2">
    <citation type="submission" date="2023-05" db="EMBL/GenBank/DDBJ databases">
        <authorList>
            <consortium name="Lawrence Berkeley National Laboratory"/>
            <person name="Steindorff A."/>
            <person name="Hensen N."/>
            <person name="Bonometti L."/>
            <person name="Westerberg I."/>
            <person name="Brannstrom I.O."/>
            <person name="Guillou S."/>
            <person name="Cros-Aarteil S."/>
            <person name="Calhoun S."/>
            <person name="Haridas S."/>
            <person name="Kuo A."/>
            <person name="Mondo S."/>
            <person name="Pangilinan J."/>
            <person name="Riley R."/>
            <person name="Labutti K."/>
            <person name="Andreopoulos B."/>
            <person name="Lipzen A."/>
            <person name="Chen C."/>
            <person name="Yanf M."/>
            <person name="Daum C."/>
            <person name="Ng V."/>
            <person name="Clum A."/>
            <person name="Ohm R."/>
            <person name="Martin F."/>
            <person name="Silar P."/>
            <person name="Natvig D."/>
            <person name="Lalanne C."/>
            <person name="Gautier V."/>
            <person name="Ament-Velasquez S.L."/>
            <person name="Kruys A."/>
            <person name="Hutchinson M.I."/>
            <person name="Powell A.J."/>
            <person name="Barry K."/>
            <person name="Miller A.N."/>
            <person name="Grigoriev I.V."/>
            <person name="Debuchy R."/>
            <person name="Gladieux P."/>
            <person name="Thoren M.H."/>
            <person name="Johannesson H."/>
        </authorList>
    </citation>
    <scope>NUCLEOTIDE SEQUENCE</scope>
    <source>
        <strain evidence="6">CBS 757.83</strain>
    </source>
</reference>
<dbReference type="AlphaFoldDB" id="A0AAN6PV31"/>
<reference evidence="6" key="1">
    <citation type="journal article" date="2023" name="Mol. Phylogenet. Evol.">
        <title>Genome-scale phylogeny and comparative genomics of the fungal order Sordariales.</title>
        <authorList>
            <person name="Hensen N."/>
            <person name="Bonometti L."/>
            <person name="Westerberg I."/>
            <person name="Brannstrom I.O."/>
            <person name="Guillou S."/>
            <person name="Cros-Aarteil S."/>
            <person name="Calhoun S."/>
            <person name="Haridas S."/>
            <person name="Kuo A."/>
            <person name="Mondo S."/>
            <person name="Pangilinan J."/>
            <person name="Riley R."/>
            <person name="LaButti K."/>
            <person name="Andreopoulos B."/>
            <person name="Lipzen A."/>
            <person name="Chen C."/>
            <person name="Yan M."/>
            <person name="Daum C."/>
            <person name="Ng V."/>
            <person name="Clum A."/>
            <person name="Steindorff A."/>
            <person name="Ohm R.A."/>
            <person name="Martin F."/>
            <person name="Silar P."/>
            <person name="Natvig D.O."/>
            <person name="Lalanne C."/>
            <person name="Gautier V."/>
            <person name="Ament-Velasquez S.L."/>
            <person name="Kruys A."/>
            <person name="Hutchinson M.I."/>
            <person name="Powell A.J."/>
            <person name="Barry K."/>
            <person name="Miller A.N."/>
            <person name="Grigoriev I.V."/>
            <person name="Debuchy R."/>
            <person name="Gladieux P."/>
            <person name="Hiltunen Thoren M."/>
            <person name="Johannesson H."/>
        </authorList>
    </citation>
    <scope>NUCLEOTIDE SEQUENCE</scope>
    <source>
        <strain evidence="6">CBS 757.83</strain>
    </source>
</reference>
<feature type="transmembrane region" description="Helical" evidence="5">
    <location>
        <begin position="192"/>
        <end position="212"/>
    </location>
</feature>
<keyword evidence="2 5" id="KW-0812">Transmembrane</keyword>
<dbReference type="GO" id="GO:0016020">
    <property type="term" value="C:membrane"/>
    <property type="evidence" value="ECO:0007669"/>
    <property type="project" value="UniProtKB-SubCell"/>
</dbReference>
<evidence type="ECO:0000256" key="3">
    <source>
        <dbReference type="ARBA" id="ARBA00022989"/>
    </source>
</evidence>
<feature type="transmembrane region" description="Helical" evidence="5">
    <location>
        <begin position="75"/>
        <end position="95"/>
    </location>
</feature>